<dbReference type="Gene3D" id="1.20.1250.20">
    <property type="entry name" value="MFS general substrate transporter like domains"/>
    <property type="match status" value="2"/>
</dbReference>
<protein>
    <submittedName>
        <fullName evidence="5">MFS monocarboxylate transporter</fullName>
    </submittedName>
</protein>
<dbReference type="PANTHER" id="PTHR11360:SF287">
    <property type="entry name" value="MFS MONOCARBOXYLATE TRANSPORTER"/>
    <property type="match status" value="1"/>
</dbReference>
<gene>
    <name evidence="5" type="ORF">RHTO_04496</name>
</gene>
<evidence type="ECO:0000256" key="4">
    <source>
        <dbReference type="SAM" id="Phobius"/>
    </source>
</evidence>
<proteinExistence type="inferred from homology"/>
<dbReference type="PANTHER" id="PTHR11360">
    <property type="entry name" value="MONOCARBOXYLATE TRANSPORTER"/>
    <property type="match status" value="1"/>
</dbReference>
<feature type="transmembrane region" description="Helical" evidence="4">
    <location>
        <begin position="383"/>
        <end position="403"/>
    </location>
</feature>
<feature type="transmembrane region" description="Helical" evidence="4">
    <location>
        <begin position="409"/>
        <end position="430"/>
    </location>
</feature>
<keyword evidence="4" id="KW-1133">Transmembrane helix</keyword>
<feature type="transmembrane region" description="Helical" evidence="4">
    <location>
        <begin position="112"/>
        <end position="131"/>
    </location>
</feature>
<feature type="region of interest" description="Disordered" evidence="3">
    <location>
        <begin position="1"/>
        <end position="61"/>
    </location>
</feature>
<dbReference type="Proteomes" id="UP000016926">
    <property type="component" value="Unassembled WGS sequence"/>
</dbReference>
<keyword evidence="4" id="KW-0812">Transmembrane</keyword>
<feature type="transmembrane region" description="Helical" evidence="4">
    <location>
        <begin position="173"/>
        <end position="190"/>
    </location>
</feature>
<evidence type="ECO:0000256" key="1">
    <source>
        <dbReference type="ARBA" id="ARBA00004141"/>
    </source>
</evidence>
<reference evidence="5 6" key="1">
    <citation type="journal article" date="2012" name="Nat. Commun.">
        <title>A multi-omic map of the lipid-producing yeast Rhodosporidium toruloides.</title>
        <authorList>
            <person name="Zhu Z."/>
            <person name="Zhang S."/>
            <person name="Liu H."/>
            <person name="Shen H."/>
            <person name="Lin X."/>
            <person name="Yang F."/>
            <person name="Zhou Y.J."/>
            <person name="Jin G."/>
            <person name="Ye M."/>
            <person name="Zou H."/>
            <person name="Zou H."/>
            <person name="Zhao Z.K."/>
        </authorList>
    </citation>
    <scope>NUCLEOTIDE SEQUENCE [LARGE SCALE GENOMIC DNA]</scope>
    <source>
        <strain evidence="5 6">NP11</strain>
    </source>
</reference>
<dbReference type="InterPro" id="IPR050327">
    <property type="entry name" value="Proton-linked_MCT"/>
</dbReference>
<dbReference type="HOGENOM" id="CLU_001265_1_2_1"/>
<dbReference type="GO" id="GO:0022857">
    <property type="term" value="F:transmembrane transporter activity"/>
    <property type="evidence" value="ECO:0007669"/>
    <property type="project" value="InterPro"/>
</dbReference>
<evidence type="ECO:0000313" key="5">
    <source>
        <dbReference type="EMBL" id="EMS19304.1"/>
    </source>
</evidence>
<dbReference type="GeneID" id="27368509"/>
<name>M7X6L7_RHOT1</name>
<sequence length="513" mass="54426">MAQMSTETLSSTATTPTEPARPSPSSSRSSSPPPPSSSVDLAQHDYPPSRPDERRQTQLAQPDRGKAAYLFLLGAFSIETLVWGLPSCYGVFLDYYQREGINGRHAGSSLLPLVGTVASGFIYLLGPPISILLNPRPRWRLHVIRLGAVLCSLSLLLSSFARESWQLLLTQGLLYSIGGSMAYYSTFYFLQEWFVERRGFANGVCFAGTAAGGLVLPFILNALLERYGAALTLRALAVSTSILLGAAVPLVRPRLPLPPKNLAEKQKKEDDVDEAEAADQVAERPAVQQERVTLKNMAKNLKLWVFLSAKLSATSSRFSTCRRMRQYVVPQSLIAPAAHDCFSQSLGLSGSEGSALLACVNGACVLSRVGMGILSDKHSPHRLGLATMLASSVAVLVLWGVAATSLAPLLVFSVVMGLASGGWTSMYSAIINSVVRDDPSLASHLFSTLSFTRGLGAVLCAPISSALISHPFAGASKRTAYGAADGRFGGVVLFAGLAMGMAAGCEGVEALLG</sequence>
<evidence type="ECO:0000313" key="6">
    <source>
        <dbReference type="Proteomes" id="UP000016926"/>
    </source>
</evidence>
<keyword evidence="4" id="KW-0472">Membrane</keyword>
<dbReference type="RefSeq" id="XP_016270423.1">
    <property type="nucleotide sequence ID" value="XM_016418162.1"/>
</dbReference>
<feature type="transmembrane region" description="Helical" evidence="4">
    <location>
        <begin position="143"/>
        <end position="161"/>
    </location>
</feature>
<feature type="transmembrane region" description="Helical" evidence="4">
    <location>
        <begin position="199"/>
        <end position="219"/>
    </location>
</feature>
<feature type="transmembrane region" description="Helical" evidence="4">
    <location>
        <begin position="488"/>
        <end position="512"/>
    </location>
</feature>
<dbReference type="eggNOG" id="KOG2504">
    <property type="taxonomic scope" value="Eukaryota"/>
</dbReference>
<dbReference type="AlphaFoldDB" id="M7X6L7"/>
<dbReference type="Pfam" id="PF07690">
    <property type="entry name" value="MFS_1"/>
    <property type="match status" value="2"/>
</dbReference>
<organism evidence="5 6">
    <name type="scientific">Rhodotorula toruloides (strain NP11)</name>
    <name type="common">Yeast</name>
    <name type="synonym">Rhodosporidium toruloides</name>
    <dbReference type="NCBI Taxonomy" id="1130832"/>
    <lineage>
        <taxon>Eukaryota</taxon>
        <taxon>Fungi</taxon>
        <taxon>Dikarya</taxon>
        <taxon>Basidiomycota</taxon>
        <taxon>Pucciniomycotina</taxon>
        <taxon>Microbotryomycetes</taxon>
        <taxon>Sporidiobolales</taxon>
        <taxon>Sporidiobolaceae</taxon>
        <taxon>Rhodotorula</taxon>
    </lineage>
</organism>
<feature type="transmembrane region" description="Helical" evidence="4">
    <location>
        <begin position="68"/>
        <end position="92"/>
    </location>
</feature>
<dbReference type="GO" id="GO:0016020">
    <property type="term" value="C:membrane"/>
    <property type="evidence" value="ECO:0007669"/>
    <property type="project" value="UniProtKB-SubCell"/>
</dbReference>
<dbReference type="InterPro" id="IPR036259">
    <property type="entry name" value="MFS_trans_sf"/>
</dbReference>
<dbReference type="InterPro" id="IPR011701">
    <property type="entry name" value="MFS"/>
</dbReference>
<feature type="region of interest" description="Disordered" evidence="3">
    <location>
        <begin position="259"/>
        <end position="284"/>
    </location>
</feature>
<comment type="similarity">
    <text evidence="2">Belongs to the major facilitator superfamily. Monocarboxylate porter (TC 2.A.1.13) family.</text>
</comment>
<comment type="subcellular location">
    <subcellularLocation>
        <location evidence="1">Membrane</location>
        <topology evidence="1">Multi-pass membrane protein</topology>
    </subcellularLocation>
</comment>
<dbReference type="OrthoDB" id="2213137at2759"/>
<feature type="transmembrane region" description="Helical" evidence="4">
    <location>
        <begin position="451"/>
        <end position="468"/>
    </location>
</feature>
<feature type="compositionally biased region" description="Low complexity" evidence="3">
    <location>
        <begin position="1"/>
        <end position="30"/>
    </location>
</feature>
<dbReference type="SUPFAM" id="SSF103473">
    <property type="entry name" value="MFS general substrate transporter"/>
    <property type="match status" value="1"/>
</dbReference>
<dbReference type="EMBL" id="KB722670">
    <property type="protein sequence ID" value="EMS19304.1"/>
    <property type="molecule type" value="Genomic_DNA"/>
</dbReference>
<accession>M7X6L7</accession>
<keyword evidence="6" id="KW-1185">Reference proteome</keyword>
<evidence type="ECO:0000256" key="2">
    <source>
        <dbReference type="ARBA" id="ARBA00006727"/>
    </source>
</evidence>
<evidence type="ECO:0000256" key="3">
    <source>
        <dbReference type="SAM" id="MobiDB-lite"/>
    </source>
</evidence>